<protein>
    <submittedName>
        <fullName evidence="1">Uncharacterized protein</fullName>
    </submittedName>
</protein>
<organism evidence="1 2">
    <name type="scientific">Teladorsagia circumcincta</name>
    <name type="common">Brown stomach worm</name>
    <name type="synonym">Ostertagia circumcincta</name>
    <dbReference type="NCBI Taxonomy" id="45464"/>
    <lineage>
        <taxon>Eukaryota</taxon>
        <taxon>Metazoa</taxon>
        <taxon>Ecdysozoa</taxon>
        <taxon>Nematoda</taxon>
        <taxon>Chromadorea</taxon>
        <taxon>Rhabditida</taxon>
        <taxon>Rhabditina</taxon>
        <taxon>Rhabditomorpha</taxon>
        <taxon>Strongyloidea</taxon>
        <taxon>Trichostrongylidae</taxon>
        <taxon>Teladorsagia</taxon>
    </lineage>
</organism>
<dbReference type="Proteomes" id="UP000230423">
    <property type="component" value="Unassembled WGS sequence"/>
</dbReference>
<dbReference type="Pfam" id="PF06046">
    <property type="entry name" value="Sec6"/>
    <property type="match status" value="1"/>
</dbReference>
<dbReference type="GO" id="GO:0000149">
    <property type="term" value="F:SNARE binding"/>
    <property type="evidence" value="ECO:0007669"/>
    <property type="project" value="TreeGrafter"/>
</dbReference>
<dbReference type="OrthoDB" id="10047020at2759"/>
<keyword evidence="2" id="KW-1185">Reference proteome</keyword>
<sequence length="141" mass="16486">MYHNCVCKRLREIAAEQMEKSELVQLLSWIQTYGSEELLGNRRLQINTAALLEDVPVLSRSTLNTLHDNSTHLLIRACNCSFVEMTRNDMRNWLDKTLSAEKDDWNKHVRPDEDNFGYFYTSLPNIMFGMLRDTVLSLRCL</sequence>
<reference evidence="1 2" key="1">
    <citation type="submission" date="2015-09" db="EMBL/GenBank/DDBJ databases">
        <title>Draft genome of the parasitic nematode Teladorsagia circumcincta isolate WARC Sus (inbred).</title>
        <authorList>
            <person name="Mitreva M."/>
        </authorList>
    </citation>
    <scope>NUCLEOTIDE SEQUENCE [LARGE SCALE GENOMIC DNA]</scope>
    <source>
        <strain evidence="1 2">S</strain>
    </source>
</reference>
<dbReference type="InterPro" id="IPR010326">
    <property type="entry name" value="EXOC3/Sec6"/>
</dbReference>
<dbReference type="EMBL" id="KZ345106">
    <property type="protein sequence ID" value="PIO75776.1"/>
    <property type="molecule type" value="Genomic_DNA"/>
</dbReference>
<dbReference type="AlphaFoldDB" id="A0A2G9V051"/>
<dbReference type="GO" id="GO:0006887">
    <property type="term" value="P:exocytosis"/>
    <property type="evidence" value="ECO:0007669"/>
    <property type="project" value="InterPro"/>
</dbReference>
<gene>
    <name evidence="1" type="ORF">TELCIR_02161</name>
</gene>
<proteinExistence type="predicted"/>
<dbReference type="GO" id="GO:0051601">
    <property type="term" value="P:exocyst localization"/>
    <property type="evidence" value="ECO:0007669"/>
    <property type="project" value="TreeGrafter"/>
</dbReference>
<dbReference type="GO" id="GO:0000145">
    <property type="term" value="C:exocyst"/>
    <property type="evidence" value="ECO:0007669"/>
    <property type="project" value="InterPro"/>
</dbReference>
<accession>A0A2G9V051</accession>
<dbReference type="PANTHER" id="PTHR21292">
    <property type="entry name" value="EXOCYST COMPLEX COMPONENT SEC6-RELATED"/>
    <property type="match status" value="1"/>
</dbReference>
<evidence type="ECO:0000313" key="1">
    <source>
        <dbReference type="EMBL" id="PIO75776.1"/>
    </source>
</evidence>
<name>A0A2G9V051_TELCI</name>
<dbReference type="Gene3D" id="1.10.357.50">
    <property type="match status" value="1"/>
</dbReference>
<dbReference type="PANTHER" id="PTHR21292:SF1">
    <property type="entry name" value="EXOCYST COMPLEX COMPONENT 3"/>
    <property type="match status" value="1"/>
</dbReference>
<evidence type="ECO:0000313" key="2">
    <source>
        <dbReference type="Proteomes" id="UP000230423"/>
    </source>
</evidence>